<keyword evidence="5 14" id="KW-0328">Glycosyltransferase</keyword>
<comment type="subcellular location">
    <subcellularLocation>
        <location evidence="1">Secreted</location>
    </subcellularLocation>
</comment>
<evidence type="ECO:0000313" key="16">
    <source>
        <dbReference type="Ensembl" id="ENSELUP00000012428.3"/>
    </source>
</evidence>
<evidence type="ECO:0000256" key="12">
    <source>
        <dbReference type="ARBA" id="ARBA00023157"/>
    </source>
</evidence>
<dbReference type="Gene3D" id="3.90.176.10">
    <property type="entry name" value="Toxin ADP-ribosyltransferase, Chain A, domain 1"/>
    <property type="match status" value="1"/>
</dbReference>
<dbReference type="GeneID" id="106024943"/>
<dbReference type="PANTHER" id="PTHR10339:SF25">
    <property type="entry name" value="SECRETED EXOENZYME S"/>
    <property type="match status" value="1"/>
</dbReference>
<keyword evidence="7" id="KW-0548">Nucleotidyltransferase</keyword>
<dbReference type="EC" id="2.4.2.31" evidence="14"/>
<feature type="transmembrane region" description="Helical" evidence="15">
    <location>
        <begin position="32"/>
        <end position="52"/>
    </location>
</feature>
<dbReference type="FunFam" id="3.90.176.10:FF:000001">
    <property type="entry name" value="NAD(P)(+)--arginine ADP-ribosyltransferase"/>
    <property type="match status" value="1"/>
</dbReference>
<dbReference type="GO" id="GO:0016779">
    <property type="term" value="F:nucleotidyltransferase activity"/>
    <property type="evidence" value="ECO:0007669"/>
    <property type="project" value="UniProtKB-KW"/>
</dbReference>
<name>A0A3P8Y720_ESOLU</name>
<keyword evidence="6 14" id="KW-0808">Transferase</keyword>
<dbReference type="InterPro" id="IPR000768">
    <property type="entry name" value="ART"/>
</dbReference>
<dbReference type="GO" id="GO:0003950">
    <property type="term" value="F:NAD+ poly-ADP-ribosyltransferase activity"/>
    <property type="evidence" value="ECO:0007669"/>
    <property type="project" value="TreeGrafter"/>
</dbReference>
<comment type="similarity">
    <text evidence="2 14">Belongs to the Arg-specific ADP-ribosyltransferase family.</text>
</comment>
<sequence>MILNLDFRATANNLYTNVSFTGSDIVMARDKILYFAVLFLFNAFTLSVYLMMGFPGLNSPHNEIPLSMVLESVDDSYDGCTVEMKKKGSPGKYSPKEIPLSMVLEAVDDMYDGCTVEMKDKVKEYLKKEMKQNPFKDSWNEAKTCLNDVKERFKKDKDKFNDAELENDHIKAICAYTAKKPPIYDKFNEDVRTQKNQYTTTFQYHTLHFWLTDAVRLLKEKDPECITSYRRTKDIYIGEVNKEMRFGYFASSSLDNNSNKIFGEESCFEIFTCFGAYLQSYPGLGNSQREVLIPPYEVFKITAVSKKKDNSLWCKTVYKLNSTKKPLSNLNCKMVSHSAEYNL</sequence>
<reference evidence="16" key="4">
    <citation type="submission" date="2025-09" db="UniProtKB">
        <authorList>
            <consortium name="Ensembl"/>
        </authorList>
    </citation>
    <scope>IDENTIFICATION</scope>
</reference>
<evidence type="ECO:0000256" key="1">
    <source>
        <dbReference type="ARBA" id="ARBA00004613"/>
    </source>
</evidence>
<evidence type="ECO:0000256" key="3">
    <source>
        <dbReference type="ARBA" id="ARBA00022525"/>
    </source>
</evidence>
<evidence type="ECO:0000256" key="7">
    <source>
        <dbReference type="ARBA" id="ARBA00022695"/>
    </source>
</evidence>
<dbReference type="GO" id="GO:0090729">
    <property type="term" value="F:toxin activity"/>
    <property type="evidence" value="ECO:0007669"/>
    <property type="project" value="UniProtKB-KW"/>
</dbReference>
<keyword evidence="15" id="KW-1133">Transmembrane helix</keyword>
<reference evidence="17" key="1">
    <citation type="journal article" date="2014" name="PLoS ONE">
        <title>The genome and linkage map of the northern pike (Esox lucius): conserved synteny revealed between the salmonid sister group and the Neoteleostei.</title>
        <authorList>
            <person name="Rondeau E.B."/>
            <person name="Minkley D.R."/>
            <person name="Leong J.S."/>
            <person name="Messmer A.M."/>
            <person name="Jantzen J.R."/>
            <person name="von Schalburg K.R."/>
            <person name="Lemon C."/>
            <person name="Bird N.H."/>
            <person name="Koop B.F."/>
        </authorList>
    </citation>
    <scope>NUCLEOTIDE SEQUENCE</scope>
</reference>
<comment type="catalytic activity">
    <reaction evidence="13 14">
        <text>L-arginyl-[protein] + NAD(+) = N(omega)-(ADP-D-ribosyl)-L-arginyl-[protein] + nicotinamide + H(+)</text>
        <dbReference type="Rhea" id="RHEA:19149"/>
        <dbReference type="Rhea" id="RHEA-COMP:10532"/>
        <dbReference type="Rhea" id="RHEA-COMP:15087"/>
        <dbReference type="ChEBI" id="CHEBI:15378"/>
        <dbReference type="ChEBI" id="CHEBI:17154"/>
        <dbReference type="ChEBI" id="CHEBI:29965"/>
        <dbReference type="ChEBI" id="CHEBI:57540"/>
        <dbReference type="ChEBI" id="CHEBI:142554"/>
        <dbReference type="EC" id="2.4.2.31"/>
    </reaction>
</comment>
<dbReference type="RefSeq" id="XP_034146938.1">
    <property type="nucleotide sequence ID" value="XM_034291047.1"/>
</dbReference>
<keyword evidence="17" id="KW-1185">Reference proteome</keyword>
<dbReference type="PANTHER" id="PTHR10339">
    <property type="entry name" value="ADP-RIBOSYLTRANSFERASE"/>
    <property type="match status" value="1"/>
</dbReference>
<evidence type="ECO:0000256" key="2">
    <source>
        <dbReference type="ARBA" id="ARBA00009558"/>
    </source>
</evidence>
<dbReference type="Proteomes" id="UP000265140">
    <property type="component" value="Chromosome 25"/>
</dbReference>
<evidence type="ECO:0000256" key="8">
    <source>
        <dbReference type="ARBA" id="ARBA00022729"/>
    </source>
</evidence>
<dbReference type="AlphaFoldDB" id="A0A3P8Y720"/>
<dbReference type="GO" id="GO:0005576">
    <property type="term" value="C:extracellular region"/>
    <property type="evidence" value="ECO:0007669"/>
    <property type="project" value="UniProtKB-SubCell"/>
</dbReference>
<keyword evidence="11 14" id="KW-0520">NAD</keyword>
<dbReference type="GeneTree" id="ENSGT01030000234601"/>
<keyword evidence="15" id="KW-0812">Transmembrane</keyword>
<reference evidence="16" key="2">
    <citation type="submission" date="2020-02" db="EMBL/GenBank/DDBJ databases">
        <title>Esox lucius (northern pike) genome, fEsoLuc1, primary haplotype.</title>
        <authorList>
            <person name="Myers G."/>
            <person name="Karagic N."/>
            <person name="Meyer A."/>
            <person name="Pippel M."/>
            <person name="Reichard M."/>
            <person name="Winkler S."/>
            <person name="Tracey A."/>
            <person name="Sims Y."/>
            <person name="Howe K."/>
            <person name="Rhie A."/>
            <person name="Formenti G."/>
            <person name="Durbin R."/>
            <person name="Fedrigo O."/>
            <person name="Jarvis E.D."/>
        </authorList>
    </citation>
    <scope>NUCLEOTIDE SEQUENCE [LARGE SCALE GENOMIC DNA]</scope>
</reference>
<keyword evidence="15" id="KW-0472">Membrane</keyword>
<dbReference type="PROSITE" id="PS51996">
    <property type="entry name" value="TR_MART"/>
    <property type="match status" value="1"/>
</dbReference>
<dbReference type="Ensembl" id="ENSELUT00000020709.3">
    <property type="protein sequence ID" value="ENSELUP00000012428.3"/>
    <property type="gene ID" value="ENSELUG00000026468.2"/>
</dbReference>
<dbReference type="PRINTS" id="PR00970">
    <property type="entry name" value="RIBTRNSFRASE"/>
</dbReference>
<evidence type="ECO:0000256" key="10">
    <source>
        <dbReference type="ARBA" id="ARBA00023026"/>
    </source>
</evidence>
<evidence type="ECO:0000256" key="14">
    <source>
        <dbReference type="RuleBase" id="RU361228"/>
    </source>
</evidence>
<evidence type="ECO:0000256" key="5">
    <source>
        <dbReference type="ARBA" id="ARBA00022676"/>
    </source>
</evidence>
<evidence type="ECO:0000256" key="6">
    <source>
        <dbReference type="ARBA" id="ARBA00022679"/>
    </source>
</evidence>
<keyword evidence="4" id="KW-0800">Toxin</keyword>
<keyword evidence="10" id="KW-0843">Virulence</keyword>
<keyword evidence="12" id="KW-1015">Disulfide bond</keyword>
<organism evidence="16 17">
    <name type="scientific">Esox lucius</name>
    <name type="common">Northern pike</name>
    <dbReference type="NCBI Taxonomy" id="8010"/>
    <lineage>
        <taxon>Eukaryota</taxon>
        <taxon>Metazoa</taxon>
        <taxon>Chordata</taxon>
        <taxon>Craniata</taxon>
        <taxon>Vertebrata</taxon>
        <taxon>Euteleostomi</taxon>
        <taxon>Actinopterygii</taxon>
        <taxon>Neopterygii</taxon>
        <taxon>Teleostei</taxon>
        <taxon>Protacanthopterygii</taxon>
        <taxon>Esociformes</taxon>
        <taxon>Esocidae</taxon>
        <taxon>Esox</taxon>
    </lineage>
</organism>
<proteinExistence type="inferred from homology"/>
<dbReference type="Bgee" id="ENSELUG00000026468">
    <property type="expression patterns" value="Expressed in head kidney and 15 other cell types or tissues"/>
</dbReference>
<keyword evidence="3" id="KW-0964">Secreted</keyword>
<keyword evidence="9 14" id="KW-0521">NADP</keyword>
<keyword evidence="8" id="KW-0732">Signal</keyword>
<evidence type="ECO:0000313" key="17">
    <source>
        <dbReference type="Proteomes" id="UP000265140"/>
    </source>
</evidence>
<protein>
    <recommendedName>
        <fullName evidence="14">NAD(P)(+)--arginine ADP-ribosyltransferase</fullName>
        <ecNumber evidence="14">2.4.2.31</ecNumber>
    </recommendedName>
    <alternativeName>
        <fullName evidence="14">Mono(ADP-ribosyl)transferase</fullName>
    </alternativeName>
</protein>
<dbReference type="InterPro" id="IPR050999">
    <property type="entry name" value="ADP-ribosyltransferase_ARG"/>
</dbReference>
<reference evidence="16" key="3">
    <citation type="submission" date="2025-08" db="UniProtKB">
        <authorList>
            <consortium name="Ensembl"/>
        </authorList>
    </citation>
    <scope>IDENTIFICATION</scope>
</reference>
<accession>A0A3P8Y720</accession>
<dbReference type="GO" id="GO:0106274">
    <property type="term" value="F:NAD+-protein-arginine ADP-ribosyltransferase activity"/>
    <property type="evidence" value="ECO:0007669"/>
    <property type="project" value="UniProtKB-EC"/>
</dbReference>
<evidence type="ECO:0000256" key="9">
    <source>
        <dbReference type="ARBA" id="ARBA00022857"/>
    </source>
</evidence>
<dbReference type="SUPFAM" id="SSF56399">
    <property type="entry name" value="ADP-ribosylation"/>
    <property type="match status" value="1"/>
</dbReference>
<evidence type="ECO:0000256" key="13">
    <source>
        <dbReference type="ARBA" id="ARBA00047597"/>
    </source>
</evidence>
<dbReference type="Pfam" id="PF01129">
    <property type="entry name" value="ART"/>
    <property type="match status" value="1"/>
</dbReference>
<evidence type="ECO:0000256" key="15">
    <source>
        <dbReference type="SAM" id="Phobius"/>
    </source>
</evidence>
<evidence type="ECO:0000256" key="4">
    <source>
        <dbReference type="ARBA" id="ARBA00022656"/>
    </source>
</evidence>
<evidence type="ECO:0000256" key="11">
    <source>
        <dbReference type="ARBA" id="ARBA00023027"/>
    </source>
</evidence>